<dbReference type="RefSeq" id="XP_003663951.1">
    <property type="nucleotide sequence ID" value="XM_003663903.1"/>
</dbReference>
<gene>
    <name evidence="2" type="ORF">MYCTH_2306200</name>
</gene>
<dbReference type="OMA" id="FGPENYV"/>
<dbReference type="InParanoid" id="G2QH46"/>
<proteinExistence type="predicted"/>
<keyword evidence="3" id="KW-1185">Reference proteome</keyword>
<name>G2QH46_THET4</name>
<sequence>MASPSVIVFGPTGGVGSVVARTAQAAGARVTLAMRDPSKPAAADLPATLPRVRADLSDPASVREAAAQAGARAAFLYLVIGLPDRMRATVEALRDAGVEYVVFLSSASLRPGVDVRAVTPDQFLPWQHAGVEAALDDVFGAAGYVAVRPGFFASNLLQYKAALAAAVSGDGDGVVRVPAAEARLDFILPEDIGRVAGRLLVTRDARGPVTLFGPESHTLREALELVGQALGKPVVVEEFASADEAAGYLIQTVGYPDPVARYLVEILKRRAQDPSPEEIKEHGEAAGNILKYGGKEPGRLVEWVEANRAKFLE</sequence>
<dbReference type="STRING" id="573729.G2QH46"/>
<reference evidence="2 3" key="1">
    <citation type="journal article" date="2011" name="Nat. Biotechnol.">
        <title>Comparative genomic analysis of the thermophilic biomass-degrading fungi Myceliophthora thermophila and Thielavia terrestris.</title>
        <authorList>
            <person name="Berka R.M."/>
            <person name="Grigoriev I.V."/>
            <person name="Otillar R."/>
            <person name="Salamov A."/>
            <person name="Grimwood J."/>
            <person name="Reid I."/>
            <person name="Ishmael N."/>
            <person name="John T."/>
            <person name="Darmond C."/>
            <person name="Moisan M.-C."/>
            <person name="Henrissat B."/>
            <person name="Coutinho P.M."/>
            <person name="Lombard V."/>
            <person name="Natvig D.O."/>
            <person name="Lindquist E."/>
            <person name="Schmutz J."/>
            <person name="Lucas S."/>
            <person name="Harris P."/>
            <person name="Powlowski J."/>
            <person name="Bellemare A."/>
            <person name="Taylor D."/>
            <person name="Butler G."/>
            <person name="de Vries R.P."/>
            <person name="Allijn I.E."/>
            <person name="van den Brink J."/>
            <person name="Ushinsky S."/>
            <person name="Storms R."/>
            <person name="Powell A.J."/>
            <person name="Paulsen I.T."/>
            <person name="Elbourne L.D.H."/>
            <person name="Baker S.E."/>
            <person name="Magnuson J."/>
            <person name="LaBoissiere S."/>
            <person name="Clutterbuck A.J."/>
            <person name="Martinez D."/>
            <person name="Wogulis M."/>
            <person name="de Leon A.L."/>
            <person name="Rey M.W."/>
            <person name="Tsang A."/>
        </authorList>
    </citation>
    <scope>NUCLEOTIDE SEQUENCE [LARGE SCALE GENOMIC DNA]</scope>
    <source>
        <strain evidence="3">ATCC 42464 / BCRC 31852 / DSM 1799</strain>
    </source>
</reference>
<dbReference type="InterPro" id="IPR051604">
    <property type="entry name" value="Ergot_Alk_Oxidoreductase"/>
</dbReference>
<dbReference type="Pfam" id="PF05368">
    <property type="entry name" value="NmrA"/>
    <property type="match status" value="1"/>
</dbReference>
<dbReference type="PANTHER" id="PTHR43162:SF1">
    <property type="entry name" value="PRESTALK A DIFFERENTIATION PROTEIN A"/>
    <property type="match status" value="1"/>
</dbReference>
<evidence type="ECO:0000313" key="2">
    <source>
        <dbReference type="EMBL" id="AEO58706.1"/>
    </source>
</evidence>
<accession>G2QH46</accession>
<dbReference type="Proteomes" id="UP000007322">
    <property type="component" value="Chromosome 4"/>
</dbReference>
<dbReference type="Gene3D" id="3.40.50.720">
    <property type="entry name" value="NAD(P)-binding Rossmann-like Domain"/>
    <property type="match status" value="1"/>
</dbReference>
<dbReference type="EMBL" id="CP003005">
    <property type="protein sequence ID" value="AEO58706.1"/>
    <property type="molecule type" value="Genomic_DNA"/>
</dbReference>
<dbReference type="PANTHER" id="PTHR43162">
    <property type="match status" value="1"/>
</dbReference>
<dbReference type="InterPro" id="IPR036291">
    <property type="entry name" value="NAD(P)-bd_dom_sf"/>
</dbReference>
<feature type="domain" description="NmrA-like" evidence="1">
    <location>
        <begin position="6"/>
        <end position="239"/>
    </location>
</feature>
<dbReference type="InterPro" id="IPR008030">
    <property type="entry name" value="NmrA-like"/>
</dbReference>
<evidence type="ECO:0000313" key="3">
    <source>
        <dbReference type="Proteomes" id="UP000007322"/>
    </source>
</evidence>
<protein>
    <recommendedName>
        <fullName evidence="1">NmrA-like domain-containing protein</fullName>
    </recommendedName>
</protein>
<evidence type="ECO:0000259" key="1">
    <source>
        <dbReference type="Pfam" id="PF05368"/>
    </source>
</evidence>
<dbReference type="eggNOG" id="ENOG502SMDA">
    <property type="taxonomic scope" value="Eukaryota"/>
</dbReference>
<dbReference type="SUPFAM" id="SSF51735">
    <property type="entry name" value="NAD(P)-binding Rossmann-fold domains"/>
    <property type="match status" value="1"/>
</dbReference>
<organism evidence="2 3">
    <name type="scientific">Thermothelomyces thermophilus (strain ATCC 42464 / BCRC 31852 / DSM 1799)</name>
    <name type="common">Sporotrichum thermophile</name>
    <dbReference type="NCBI Taxonomy" id="573729"/>
    <lineage>
        <taxon>Eukaryota</taxon>
        <taxon>Fungi</taxon>
        <taxon>Dikarya</taxon>
        <taxon>Ascomycota</taxon>
        <taxon>Pezizomycotina</taxon>
        <taxon>Sordariomycetes</taxon>
        <taxon>Sordariomycetidae</taxon>
        <taxon>Sordariales</taxon>
        <taxon>Chaetomiaceae</taxon>
        <taxon>Thermothelomyces</taxon>
    </lineage>
</organism>
<dbReference type="KEGG" id="mtm:MYCTH_2306200"/>
<dbReference type="OrthoDB" id="419598at2759"/>
<dbReference type="AlphaFoldDB" id="G2QH46"/>
<dbReference type="HOGENOM" id="CLU_007383_10_0_1"/>
<dbReference type="VEuPathDB" id="FungiDB:MYCTH_2306200"/>
<dbReference type="GeneID" id="11513426"/>